<proteinExistence type="predicted"/>
<protein>
    <submittedName>
        <fullName evidence="1">Uncharacterized protein</fullName>
    </submittedName>
</protein>
<comment type="caution">
    <text evidence="1">The sequence shown here is derived from an EMBL/GenBank/DDBJ whole genome shotgun (WGS) entry which is preliminary data.</text>
</comment>
<dbReference type="PANTHER" id="PTHR47076:SF1">
    <property type="entry name" value="NHL DOMAIN PROTEIN"/>
    <property type="match status" value="1"/>
</dbReference>
<dbReference type="AlphaFoldDB" id="A0AAN9PCN5"/>
<gene>
    <name evidence="1" type="ORF">RJT34_16179</name>
</gene>
<dbReference type="Proteomes" id="UP001359559">
    <property type="component" value="Unassembled WGS sequence"/>
</dbReference>
<sequence>MQDMKLAKRGYNCIPNFGSKSKTMPSCGLSWWAKGWNKIKEWSKLMAGQCKTFIRYFNKNHAIGYTKQRSFHYDSFSYARNFDDGMNECYDDYAYEFSSRYAFVPASAKSSMDLGKGGPSFI</sequence>
<keyword evidence="2" id="KW-1185">Reference proteome</keyword>
<dbReference type="EMBL" id="JAYKXN010000004">
    <property type="protein sequence ID" value="KAK7293316.1"/>
    <property type="molecule type" value="Genomic_DNA"/>
</dbReference>
<name>A0AAN9PCN5_CLITE</name>
<evidence type="ECO:0000313" key="2">
    <source>
        <dbReference type="Proteomes" id="UP001359559"/>
    </source>
</evidence>
<reference evidence="1 2" key="1">
    <citation type="submission" date="2024-01" db="EMBL/GenBank/DDBJ databases">
        <title>The genomes of 5 underutilized Papilionoideae crops provide insights into root nodulation and disease resistance.</title>
        <authorList>
            <person name="Yuan L."/>
        </authorList>
    </citation>
    <scope>NUCLEOTIDE SEQUENCE [LARGE SCALE GENOMIC DNA]</scope>
    <source>
        <strain evidence="1">LY-2023</strain>
        <tissue evidence="1">Leaf</tissue>
    </source>
</reference>
<organism evidence="1 2">
    <name type="scientific">Clitoria ternatea</name>
    <name type="common">Butterfly pea</name>
    <dbReference type="NCBI Taxonomy" id="43366"/>
    <lineage>
        <taxon>Eukaryota</taxon>
        <taxon>Viridiplantae</taxon>
        <taxon>Streptophyta</taxon>
        <taxon>Embryophyta</taxon>
        <taxon>Tracheophyta</taxon>
        <taxon>Spermatophyta</taxon>
        <taxon>Magnoliopsida</taxon>
        <taxon>eudicotyledons</taxon>
        <taxon>Gunneridae</taxon>
        <taxon>Pentapetalae</taxon>
        <taxon>rosids</taxon>
        <taxon>fabids</taxon>
        <taxon>Fabales</taxon>
        <taxon>Fabaceae</taxon>
        <taxon>Papilionoideae</taxon>
        <taxon>50 kb inversion clade</taxon>
        <taxon>NPAAA clade</taxon>
        <taxon>indigoferoid/millettioid clade</taxon>
        <taxon>Phaseoleae</taxon>
        <taxon>Clitoria</taxon>
    </lineage>
</organism>
<accession>A0AAN9PCN5</accession>
<dbReference type="PANTHER" id="PTHR47076">
    <property type="entry name" value="NHL DOMAIN PROTEIN"/>
    <property type="match status" value="1"/>
</dbReference>
<evidence type="ECO:0000313" key="1">
    <source>
        <dbReference type="EMBL" id="KAK7293316.1"/>
    </source>
</evidence>